<dbReference type="Gene3D" id="3.40.50.1820">
    <property type="entry name" value="alpha/beta hydrolase"/>
    <property type="match status" value="1"/>
</dbReference>
<dbReference type="InterPro" id="IPR002410">
    <property type="entry name" value="Peptidase_S33"/>
</dbReference>
<dbReference type="RefSeq" id="WP_344305869.1">
    <property type="nucleotide sequence ID" value="NZ_BAAANO010000001.1"/>
</dbReference>
<evidence type="ECO:0000313" key="5">
    <source>
        <dbReference type="Proteomes" id="UP001500755"/>
    </source>
</evidence>
<evidence type="ECO:0000256" key="1">
    <source>
        <dbReference type="ARBA" id="ARBA00010088"/>
    </source>
</evidence>
<name>A0ABP5EF85_9MICO</name>
<dbReference type="PANTHER" id="PTHR43248:SF2">
    <property type="entry name" value="PROLYL AMINOPEPTIDASE"/>
    <property type="match status" value="1"/>
</dbReference>
<evidence type="ECO:0000259" key="3">
    <source>
        <dbReference type="Pfam" id="PF00561"/>
    </source>
</evidence>
<comment type="caution">
    <text evidence="4">The sequence shown here is derived from an EMBL/GenBank/DDBJ whole genome shotgun (WGS) entry which is preliminary data.</text>
</comment>
<feature type="domain" description="AB hydrolase-1" evidence="3">
    <location>
        <begin position="65"/>
        <end position="219"/>
    </location>
</feature>
<gene>
    <name evidence="4" type="ORF">GCM10009755_00320</name>
</gene>
<accession>A0ABP5EF85</accession>
<comment type="similarity">
    <text evidence="1">Belongs to the peptidase S33 family.</text>
</comment>
<evidence type="ECO:0000256" key="2">
    <source>
        <dbReference type="ARBA" id="ARBA00022801"/>
    </source>
</evidence>
<dbReference type="GO" id="GO:0016787">
    <property type="term" value="F:hydrolase activity"/>
    <property type="evidence" value="ECO:0007669"/>
    <property type="project" value="UniProtKB-KW"/>
</dbReference>
<dbReference type="Proteomes" id="UP001500755">
    <property type="component" value="Unassembled WGS sequence"/>
</dbReference>
<dbReference type="PANTHER" id="PTHR43248">
    <property type="entry name" value="2-SUCCINYL-6-HYDROXY-2,4-CYCLOHEXADIENE-1-CARBOXYLATE SYNTHASE"/>
    <property type="match status" value="1"/>
</dbReference>
<dbReference type="PRINTS" id="PR00793">
    <property type="entry name" value="PROAMNOPTASE"/>
</dbReference>
<keyword evidence="2 4" id="KW-0378">Hydrolase</keyword>
<keyword evidence="5" id="KW-1185">Reference proteome</keyword>
<sequence>MPDSSALPPVRSYRLPGLAVEEYRVPVPLDHFGRGEAGEAAAGEGWQLEVFARVVGTPGSEKPYLLYLQGGPGSEAFRPTASDPAWLPRALEDFRVVMLDQRGTGLSGAIGIVDDRVTGVPASLAEAPRTDPQIVALAEHLTHYRADAIVEDAEYVRKALGVDTWSVLGQSFGGFCTLRYVQEHPDALDAAYFTGGLPAVGPSLWEVYSRTWRIMETKSRRFAAEHPESAEALRALAARVTESPLALPDGTLAGPAHVRALGHLLGASGGAEKLHYLLELPIDSAAFRHDLLAVQPFGARNPLYAAVHESCWANGEASEWTAEAVMPEAFRTDPTLLAGEHIARDFFTSGPLAAWEDVAHVVASVEWPVMWEAEKLRSSEVPAAAAIYFEDAFVPLEFSVPTADLLPGMRRWVTSEYEHNGLRASGPTVLDHLVRLVRGM</sequence>
<dbReference type="Pfam" id="PF00561">
    <property type="entry name" value="Abhydrolase_1"/>
    <property type="match status" value="1"/>
</dbReference>
<organism evidence="4 5">
    <name type="scientific">Brevibacterium samyangense</name>
    <dbReference type="NCBI Taxonomy" id="366888"/>
    <lineage>
        <taxon>Bacteria</taxon>
        <taxon>Bacillati</taxon>
        <taxon>Actinomycetota</taxon>
        <taxon>Actinomycetes</taxon>
        <taxon>Micrococcales</taxon>
        <taxon>Brevibacteriaceae</taxon>
        <taxon>Brevibacterium</taxon>
    </lineage>
</organism>
<dbReference type="InterPro" id="IPR000073">
    <property type="entry name" value="AB_hydrolase_1"/>
</dbReference>
<dbReference type="InterPro" id="IPR051601">
    <property type="entry name" value="Serine_prot/Carboxylest_S33"/>
</dbReference>
<dbReference type="InterPro" id="IPR029058">
    <property type="entry name" value="AB_hydrolase_fold"/>
</dbReference>
<reference evidence="5" key="1">
    <citation type="journal article" date="2019" name="Int. J. Syst. Evol. Microbiol.">
        <title>The Global Catalogue of Microorganisms (GCM) 10K type strain sequencing project: providing services to taxonomists for standard genome sequencing and annotation.</title>
        <authorList>
            <consortium name="The Broad Institute Genomics Platform"/>
            <consortium name="The Broad Institute Genome Sequencing Center for Infectious Disease"/>
            <person name="Wu L."/>
            <person name="Ma J."/>
        </authorList>
    </citation>
    <scope>NUCLEOTIDE SEQUENCE [LARGE SCALE GENOMIC DNA]</scope>
    <source>
        <strain evidence="5">JCM 14546</strain>
    </source>
</reference>
<dbReference type="EMBL" id="BAAANO010000001">
    <property type="protein sequence ID" value="GAA1997208.1"/>
    <property type="molecule type" value="Genomic_DNA"/>
</dbReference>
<evidence type="ECO:0000313" key="4">
    <source>
        <dbReference type="EMBL" id="GAA1997208.1"/>
    </source>
</evidence>
<proteinExistence type="inferred from homology"/>
<protein>
    <submittedName>
        <fullName evidence="4">Alpha/beta fold hydrolase</fullName>
    </submittedName>
</protein>
<dbReference type="SUPFAM" id="SSF53474">
    <property type="entry name" value="alpha/beta-Hydrolases"/>
    <property type="match status" value="1"/>
</dbReference>